<organism evidence="5 6">
    <name type="scientific">Thalassobacillus hwangdonensis</name>
    <dbReference type="NCBI Taxonomy" id="546108"/>
    <lineage>
        <taxon>Bacteria</taxon>
        <taxon>Bacillati</taxon>
        <taxon>Bacillota</taxon>
        <taxon>Bacilli</taxon>
        <taxon>Bacillales</taxon>
        <taxon>Bacillaceae</taxon>
        <taxon>Thalassobacillus</taxon>
    </lineage>
</organism>
<dbReference type="InterPro" id="IPR009057">
    <property type="entry name" value="Homeodomain-like_sf"/>
</dbReference>
<evidence type="ECO:0000256" key="1">
    <source>
        <dbReference type="ARBA" id="ARBA00022491"/>
    </source>
</evidence>
<sequence length="172" mass="19155">MKDMIPVPGTKKERLLTIAVEAFRTKGYEGVNIKELAEEAGMTTGTIYHHFGSKATLYAVVRNELEQRVVDRMEGAADLFTDSQGKLEAALLTGVDFAAKKGLCKLFSETDPLDREDKIKSLLEVLNGNELEGIDLILYASWQSTLSAIDRDALDVTKGKQLVKWMFNKELN</sequence>
<feature type="DNA-binding region" description="H-T-H motif" evidence="3">
    <location>
        <begin position="32"/>
        <end position="51"/>
    </location>
</feature>
<comment type="caution">
    <text evidence="5">The sequence shown here is derived from an EMBL/GenBank/DDBJ whole genome shotgun (WGS) entry which is preliminary data.</text>
</comment>
<keyword evidence="6" id="KW-1185">Reference proteome</keyword>
<evidence type="ECO:0000259" key="4">
    <source>
        <dbReference type="PROSITE" id="PS50977"/>
    </source>
</evidence>
<reference evidence="6" key="1">
    <citation type="journal article" date="2019" name="Int. J. Syst. Evol. Microbiol.">
        <title>The Global Catalogue of Microorganisms (GCM) 10K type strain sequencing project: providing services to taxonomists for standard genome sequencing and annotation.</title>
        <authorList>
            <consortium name="The Broad Institute Genomics Platform"/>
            <consortium name="The Broad Institute Genome Sequencing Center for Infectious Disease"/>
            <person name="Wu L."/>
            <person name="Ma J."/>
        </authorList>
    </citation>
    <scope>NUCLEOTIDE SEQUENCE [LARGE SCALE GENOMIC DNA]</scope>
    <source>
        <strain evidence="6">CCUG 56607</strain>
    </source>
</reference>
<dbReference type="Gene3D" id="1.10.357.10">
    <property type="entry name" value="Tetracycline Repressor, domain 2"/>
    <property type="match status" value="1"/>
</dbReference>
<dbReference type="RefSeq" id="WP_386058580.1">
    <property type="nucleotide sequence ID" value="NZ_JBHTKL010000002.1"/>
</dbReference>
<dbReference type="PANTHER" id="PTHR43479:SF11">
    <property type="entry name" value="ACREF_ENVCD OPERON REPRESSOR-RELATED"/>
    <property type="match status" value="1"/>
</dbReference>
<keyword evidence="2 3" id="KW-0238">DNA-binding</keyword>
<evidence type="ECO:0000313" key="6">
    <source>
        <dbReference type="Proteomes" id="UP001596990"/>
    </source>
</evidence>
<dbReference type="PRINTS" id="PR00455">
    <property type="entry name" value="HTHTETR"/>
</dbReference>
<name>A0ABW3KZ69_9BACI</name>
<dbReference type="EMBL" id="JBHTKL010000002">
    <property type="protein sequence ID" value="MFD1019171.1"/>
    <property type="molecule type" value="Genomic_DNA"/>
</dbReference>
<dbReference type="Proteomes" id="UP001596990">
    <property type="component" value="Unassembled WGS sequence"/>
</dbReference>
<dbReference type="InterPro" id="IPR001647">
    <property type="entry name" value="HTH_TetR"/>
</dbReference>
<accession>A0ABW3KZ69</accession>
<dbReference type="PROSITE" id="PS50977">
    <property type="entry name" value="HTH_TETR_2"/>
    <property type="match status" value="1"/>
</dbReference>
<evidence type="ECO:0000256" key="2">
    <source>
        <dbReference type="ARBA" id="ARBA00023125"/>
    </source>
</evidence>
<protein>
    <submittedName>
        <fullName evidence="5">TetR/AcrR family transcriptional regulator</fullName>
    </submittedName>
</protein>
<gene>
    <name evidence="5" type="ORF">ACFQ2J_08195</name>
</gene>
<dbReference type="PANTHER" id="PTHR43479">
    <property type="entry name" value="ACREF/ENVCD OPERON REPRESSOR-RELATED"/>
    <property type="match status" value="1"/>
</dbReference>
<proteinExistence type="predicted"/>
<dbReference type="InterPro" id="IPR050624">
    <property type="entry name" value="HTH-type_Tx_Regulator"/>
</dbReference>
<feature type="domain" description="HTH tetR-type" evidence="4">
    <location>
        <begin position="9"/>
        <end position="69"/>
    </location>
</feature>
<dbReference type="SUPFAM" id="SSF46689">
    <property type="entry name" value="Homeodomain-like"/>
    <property type="match status" value="1"/>
</dbReference>
<evidence type="ECO:0000313" key="5">
    <source>
        <dbReference type="EMBL" id="MFD1019171.1"/>
    </source>
</evidence>
<evidence type="ECO:0000256" key="3">
    <source>
        <dbReference type="PROSITE-ProRule" id="PRU00335"/>
    </source>
</evidence>
<dbReference type="Pfam" id="PF00440">
    <property type="entry name" value="TetR_N"/>
    <property type="match status" value="1"/>
</dbReference>
<keyword evidence="1" id="KW-0678">Repressor</keyword>